<dbReference type="EMBL" id="LXQA010374350">
    <property type="protein sequence ID" value="MCI47599.1"/>
    <property type="molecule type" value="Genomic_DNA"/>
</dbReference>
<evidence type="ECO:0000313" key="2">
    <source>
        <dbReference type="Proteomes" id="UP000265520"/>
    </source>
</evidence>
<sequence>MPSDGTGPVKLLDDKSMYLSCVRFDSELGSAPLNVLLERSNSDKCLMLSMVYGNAPEKLVLLTLK</sequence>
<accession>A0A392SG20</accession>
<feature type="non-terminal residue" evidence="1">
    <location>
        <position position="65"/>
    </location>
</feature>
<dbReference type="AlphaFoldDB" id="A0A392SG20"/>
<protein>
    <submittedName>
        <fullName evidence="1">Uncharacterized protein</fullName>
    </submittedName>
</protein>
<reference evidence="1 2" key="1">
    <citation type="journal article" date="2018" name="Front. Plant Sci.">
        <title>Red Clover (Trifolium pratense) and Zigzag Clover (T. medium) - A Picture of Genomic Similarities and Differences.</title>
        <authorList>
            <person name="Dluhosova J."/>
            <person name="Istvanek J."/>
            <person name="Nedelnik J."/>
            <person name="Repkova J."/>
        </authorList>
    </citation>
    <scope>NUCLEOTIDE SEQUENCE [LARGE SCALE GENOMIC DNA]</scope>
    <source>
        <strain evidence="2">cv. 10/8</strain>
        <tissue evidence="1">Leaf</tissue>
    </source>
</reference>
<organism evidence="1 2">
    <name type="scientific">Trifolium medium</name>
    <dbReference type="NCBI Taxonomy" id="97028"/>
    <lineage>
        <taxon>Eukaryota</taxon>
        <taxon>Viridiplantae</taxon>
        <taxon>Streptophyta</taxon>
        <taxon>Embryophyta</taxon>
        <taxon>Tracheophyta</taxon>
        <taxon>Spermatophyta</taxon>
        <taxon>Magnoliopsida</taxon>
        <taxon>eudicotyledons</taxon>
        <taxon>Gunneridae</taxon>
        <taxon>Pentapetalae</taxon>
        <taxon>rosids</taxon>
        <taxon>fabids</taxon>
        <taxon>Fabales</taxon>
        <taxon>Fabaceae</taxon>
        <taxon>Papilionoideae</taxon>
        <taxon>50 kb inversion clade</taxon>
        <taxon>NPAAA clade</taxon>
        <taxon>Hologalegina</taxon>
        <taxon>IRL clade</taxon>
        <taxon>Trifolieae</taxon>
        <taxon>Trifolium</taxon>
    </lineage>
</organism>
<evidence type="ECO:0000313" key="1">
    <source>
        <dbReference type="EMBL" id="MCI47599.1"/>
    </source>
</evidence>
<name>A0A392SG20_9FABA</name>
<proteinExistence type="predicted"/>
<keyword evidence="2" id="KW-1185">Reference proteome</keyword>
<comment type="caution">
    <text evidence="1">The sequence shown here is derived from an EMBL/GenBank/DDBJ whole genome shotgun (WGS) entry which is preliminary data.</text>
</comment>
<dbReference type="Proteomes" id="UP000265520">
    <property type="component" value="Unassembled WGS sequence"/>
</dbReference>